<evidence type="ECO:0000256" key="2">
    <source>
        <dbReference type="PIRSR" id="PIRSR640198-3"/>
    </source>
</evidence>
<dbReference type="AlphaFoldDB" id="A0A0H5QDV8"/>
<dbReference type="PROSITE" id="PS51459">
    <property type="entry name" value="FIDO"/>
    <property type="match status" value="1"/>
</dbReference>
<dbReference type="InterPro" id="IPR040198">
    <property type="entry name" value="Fido_containing"/>
</dbReference>
<organism evidence="4 5">
    <name type="scientific">Neisseria meningitidis serogroup B</name>
    <dbReference type="NCBI Taxonomy" id="491"/>
    <lineage>
        <taxon>Bacteria</taxon>
        <taxon>Pseudomonadati</taxon>
        <taxon>Pseudomonadota</taxon>
        <taxon>Betaproteobacteria</taxon>
        <taxon>Neisseriales</taxon>
        <taxon>Neisseriaceae</taxon>
        <taxon>Neisseria</taxon>
    </lineage>
</organism>
<dbReference type="PANTHER" id="PTHR13504">
    <property type="entry name" value="FIDO DOMAIN-CONTAINING PROTEIN DDB_G0283145"/>
    <property type="match status" value="1"/>
</dbReference>
<dbReference type="Pfam" id="PF02661">
    <property type="entry name" value="Fic"/>
    <property type="match status" value="1"/>
</dbReference>
<dbReference type="Proteomes" id="UP000182715">
    <property type="component" value="Unassembled WGS sequence"/>
</dbReference>
<protein>
    <submittedName>
        <fullName evidence="4">Huntingtin interacting protein E-like protein</fullName>
    </submittedName>
</protein>
<feature type="binding site" evidence="1">
    <location>
        <begin position="213"/>
        <end position="220"/>
    </location>
    <ligand>
        <name>ATP</name>
        <dbReference type="ChEBI" id="CHEBI:30616"/>
    </ligand>
</feature>
<evidence type="ECO:0000313" key="5">
    <source>
        <dbReference type="Proteomes" id="UP000182715"/>
    </source>
</evidence>
<dbReference type="SUPFAM" id="SSF140931">
    <property type="entry name" value="Fic-like"/>
    <property type="match status" value="1"/>
</dbReference>
<sequence>MSDEGRHKPTSAPNRVFMMKGMDKLRYQQDFLNIRPIFTAGEQEYLTELSDRLPLSVLTDSVRNIEEIGIDFVYSSAKLEGNTYNQYDTQALLKLGQTAGGKLYSDAVMLINLRESYRHLLSGLDSPEPFDWLDFLKTTHSLISENLLEKGSGGVVRRDSVTISGTDYTPLSNPQSLDTELKWLLQEAPKIENPFDRAVYLHNNLAYLQYFKDCNKRTARNCMTLSLMRSGFFPCVFSPDSYPAYAEAVVAYYETGDYGLFKKYFISAYENTVNKYGPQPDMDIFRNFSL</sequence>
<dbReference type="EMBL" id="CVTF01000121">
    <property type="protein sequence ID" value="CRZ00144.1"/>
    <property type="molecule type" value="Genomic_DNA"/>
</dbReference>
<feature type="domain" description="Fido" evidence="3">
    <location>
        <begin position="131"/>
        <end position="267"/>
    </location>
</feature>
<dbReference type="GO" id="GO:0005524">
    <property type="term" value="F:ATP binding"/>
    <property type="evidence" value="ECO:0007669"/>
    <property type="project" value="UniProtKB-KW"/>
</dbReference>
<keyword evidence="1" id="KW-0547">Nucleotide-binding</keyword>
<evidence type="ECO:0000313" key="4">
    <source>
        <dbReference type="EMBL" id="CRZ00144.1"/>
    </source>
</evidence>
<feature type="site" description="Important for autoinhibition of adenylyltransferase activity" evidence="2">
    <location>
        <position position="80"/>
    </location>
</feature>
<accession>A0A0H5QDV8</accession>
<dbReference type="PANTHER" id="PTHR13504:SF38">
    <property type="entry name" value="FIDO DOMAIN-CONTAINING PROTEIN"/>
    <property type="match status" value="1"/>
</dbReference>
<name>A0A0H5QDV8_NEIMI</name>
<dbReference type="InterPro" id="IPR003812">
    <property type="entry name" value="Fido"/>
</dbReference>
<dbReference type="Gene3D" id="1.10.3290.10">
    <property type="entry name" value="Fido-like domain"/>
    <property type="match status" value="1"/>
</dbReference>
<proteinExistence type="predicted"/>
<reference evidence="4 5" key="1">
    <citation type="submission" date="2014-11" db="EMBL/GenBank/DDBJ databases">
        <authorList>
            <person name="Diene M.Seydina."/>
        </authorList>
    </citation>
    <scope>NUCLEOTIDE SEQUENCE [LARGE SCALE GENOMIC DNA]</scope>
    <source>
        <strain evidence="4 5">Neisseria meningitidis CHUV</strain>
    </source>
</reference>
<evidence type="ECO:0000256" key="1">
    <source>
        <dbReference type="PIRSR" id="PIRSR640198-2"/>
    </source>
</evidence>
<dbReference type="InterPro" id="IPR036597">
    <property type="entry name" value="Fido-like_dom_sf"/>
</dbReference>
<keyword evidence="1" id="KW-0067">ATP-binding</keyword>
<evidence type="ECO:0000259" key="3">
    <source>
        <dbReference type="PROSITE" id="PS51459"/>
    </source>
</evidence>